<keyword evidence="2" id="KW-1185">Reference proteome</keyword>
<dbReference type="AlphaFoldDB" id="A0A8J2V2Q7"/>
<gene>
    <name evidence="1" type="ORF">GCM10011342_13970</name>
</gene>
<organism evidence="1 2">
    <name type="scientific">Aquisalinus flavus</name>
    <dbReference type="NCBI Taxonomy" id="1526572"/>
    <lineage>
        <taxon>Bacteria</taxon>
        <taxon>Pseudomonadati</taxon>
        <taxon>Pseudomonadota</taxon>
        <taxon>Alphaproteobacteria</taxon>
        <taxon>Parvularculales</taxon>
        <taxon>Parvularculaceae</taxon>
        <taxon>Aquisalinus</taxon>
    </lineage>
</organism>
<reference evidence="1" key="1">
    <citation type="journal article" date="2014" name="Int. J. Syst. Evol. Microbiol.">
        <title>Complete genome sequence of Corynebacterium casei LMG S-19264T (=DSM 44701T), isolated from a smear-ripened cheese.</title>
        <authorList>
            <consortium name="US DOE Joint Genome Institute (JGI-PGF)"/>
            <person name="Walter F."/>
            <person name="Albersmeier A."/>
            <person name="Kalinowski J."/>
            <person name="Ruckert C."/>
        </authorList>
    </citation>
    <scope>NUCLEOTIDE SEQUENCE</scope>
    <source>
        <strain evidence="1">CGMCC 1.12921</strain>
    </source>
</reference>
<evidence type="ECO:0000313" key="2">
    <source>
        <dbReference type="Proteomes" id="UP000613582"/>
    </source>
</evidence>
<accession>A0A8J2V2Q7</accession>
<name>A0A8J2V2Q7_9PROT</name>
<dbReference type="Proteomes" id="UP000613582">
    <property type="component" value="Unassembled WGS sequence"/>
</dbReference>
<evidence type="ECO:0000313" key="1">
    <source>
        <dbReference type="EMBL" id="GGD06297.1"/>
    </source>
</evidence>
<reference evidence="1" key="2">
    <citation type="submission" date="2020-09" db="EMBL/GenBank/DDBJ databases">
        <authorList>
            <person name="Sun Q."/>
            <person name="Zhou Y."/>
        </authorList>
    </citation>
    <scope>NUCLEOTIDE SEQUENCE</scope>
    <source>
        <strain evidence="1">CGMCC 1.12921</strain>
    </source>
</reference>
<proteinExistence type="predicted"/>
<protein>
    <submittedName>
        <fullName evidence="1">Uncharacterized protein</fullName>
    </submittedName>
</protein>
<dbReference type="EMBL" id="BMGH01000001">
    <property type="protein sequence ID" value="GGD06297.1"/>
    <property type="molecule type" value="Genomic_DNA"/>
</dbReference>
<comment type="caution">
    <text evidence="1">The sequence shown here is derived from an EMBL/GenBank/DDBJ whole genome shotgun (WGS) entry which is preliminary data.</text>
</comment>
<sequence length="67" mass="6724">MMMMVRLGVQPAALAAFDDNAVGVVMGDIDEQSGLAAAAAIGFVTAAFAGRTADGVLDDVCAFGLVF</sequence>